<protein>
    <submittedName>
        <fullName evidence="4">Uncharacterized protein</fullName>
    </submittedName>
</protein>
<dbReference type="EMBL" id="JAACJJ010000044">
    <property type="protein sequence ID" value="KAF5314475.1"/>
    <property type="molecule type" value="Genomic_DNA"/>
</dbReference>
<dbReference type="AlphaFoldDB" id="A0A8H5B0S3"/>
<dbReference type="PRINTS" id="PR00081">
    <property type="entry name" value="GDHRDH"/>
</dbReference>
<keyword evidence="3" id="KW-0560">Oxidoreductase</keyword>
<proteinExistence type="inferred from homology"/>
<evidence type="ECO:0000313" key="5">
    <source>
        <dbReference type="Proteomes" id="UP000567179"/>
    </source>
</evidence>
<dbReference type="PANTHER" id="PTHR24321:SF8">
    <property type="entry name" value="ESTRADIOL 17-BETA-DEHYDROGENASE 8-RELATED"/>
    <property type="match status" value="1"/>
</dbReference>
<dbReference type="InterPro" id="IPR036291">
    <property type="entry name" value="NAD(P)-bd_dom_sf"/>
</dbReference>
<comment type="similarity">
    <text evidence="1">Belongs to the short-chain dehydrogenases/reductases (SDR) family.</text>
</comment>
<dbReference type="PRINTS" id="PR00080">
    <property type="entry name" value="SDRFAMILY"/>
</dbReference>
<name>A0A8H5B0S3_9AGAR</name>
<organism evidence="4 5">
    <name type="scientific">Psilocybe cf. subviscida</name>
    <dbReference type="NCBI Taxonomy" id="2480587"/>
    <lineage>
        <taxon>Eukaryota</taxon>
        <taxon>Fungi</taxon>
        <taxon>Dikarya</taxon>
        <taxon>Basidiomycota</taxon>
        <taxon>Agaricomycotina</taxon>
        <taxon>Agaricomycetes</taxon>
        <taxon>Agaricomycetidae</taxon>
        <taxon>Agaricales</taxon>
        <taxon>Agaricineae</taxon>
        <taxon>Strophariaceae</taxon>
        <taxon>Psilocybe</taxon>
    </lineage>
</organism>
<dbReference type="FunFam" id="3.40.50.720:FF:000084">
    <property type="entry name" value="Short-chain dehydrogenase reductase"/>
    <property type="match status" value="1"/>
</dbReference>
<gene>
    <name evidence="4" type="ORF">D9619_011915</name>
</gene>
<evidence type="ECO:0000313" key="4">
    <source>
        <dbReference type="EMBL" id="KAF5314475.1"/>
    </source>
</evidence>
<dbReference type="GO" id="GO:0016491">
    <property type="term" value="F:oxidoreductase activity"/>
    <property type="evidence" value="ECO:0007669"/>
    <property type="project" value="UniProtKB-KW"/>
</dbReference>
<keyword evidence="2" id="KW-0521">NADP</keyword>
<evidence type="ECO:0000256" key="3">
    <source>
        <dbReference type="ARBA" id="ARBA00023002"/>
    </source>
</evidence>
<evidence type="ECO:0000256" key="2">
    <source>
        <dbReference type="ARBA" id="ARBA00022857"/>
    </source>
</evidence>
<reference evidence="4 5" key="1">
    <citation type="journal article" date="2020" name="ISME J.">
        <title>Uncovering the hidden diversity of litter-decomposition mechanisms in mushroom-forming fungi.</title>
        <authorList>
            <person name="Floudas D."/>
            <person name="Bentzer J."/>
            <person name="Ahren D."/>
            <person name="Johansson T."/>
            <person name="Persson P."/>
            <person name="Tunlid A."/>
        </authorList>
    </citation>
    <scope>NUCLEOTIDE SEQUENCE [LARGE SCALE GENOMIC DNA]</scope>
    <source>
        <strain evidence="4 5">CBS 101986</strain>
    </source>
</reference>
<comment type="caution">
    <text evidence="4">The sequence shown here is derived from an EMBL/GenBank/DDBJ whole genome shotgun (WGS) entry which is preliminary data.</text>
</comment>
<dbReference type="InterPro" id="IPR020904">
    <property type="entry name" value="Sc_DH/Rdtase_CS"/>
</dbReference>
<dbReference type="SUPFAM" id="SSF51735">
    <property type="entry name" value="NAD(P)-binding Rossmann-fold domains"/>
    <property type="match status" value="1"/>
</dbReference>
<dbReference type="Proteomes" id="UP000567179">
    <property type="component" value="Unassembled WGS sequence"/>
</dbReference>
<evidence type="ECO:0000256" key="1">
    <source>
        <dbReference type="ARBA" id="ARBA00006484"/>
    </source>
</evidence>
<dbReference type="OrthoDB" id="498125at2759"/>
<dbReference type="Gene3D" id="3.40.50.720">
    <property type="entry name" value="NAD(P)-binding Rossmann-like Domain"/>
    <property type="match status" value="1"/>
</dbReference>
<dbReference type="Pfam" id="PF13561">
    <property type="entry name" value="adh_short_C2"/>
    <property type="match status" value="1"/>
</dbReference>
<dbReference type="PANTHER" id="PTHR24321">
    <property type="entry name" value="DEHYDROGENASES, SHORT CHAIN"/>
    <property type="match status" value="1"/>
</dbReference>
<accession>A0A8H5B0S3</accession>
<dbReference type="PROSITE" id="PS00061">
    <property type="entry name" value="ADH_SHORT"/>
    <property type="match status" value="1"/>
</dbReference>
<dbReference type="NCBIfam" id="NF005559">
    <property type="entry name" value="PRK07231.1"/>
    <property type="match status" value="1"/>
</dbReference>
<keyword evidence="5" id="KW-1185">Reference proteome</keyword>
<dbReference type="InterPro" id="IPR002347">
    <property type="entry name" value="SDR_fam"/>
</dbReference>
<sequence length="261" mass="27160">MSSPTGTAIITGAAQGMGRAISLKLAADGYNIVVSDIAPQQAKMDEVVSVIQAKGGKAISVVADVTSEADVDNLVQKAVAEFGGLNIMVANAGVAVFSTILETTVEEWERVFNINVKGVLLCYKAAAKQMIAAGSGGSIIGACSIAGKKSAALCSTYGSSKFAVRCLTSSAAAEWGAHGIRVNAYAPGLINTDMLSQLDARMADITNDRTETFRKLMEPQTALRRVGEPEEVANLVSFLVSKEAGFITGQSICVDGGVWFD</sequence>